<evidence type="ECO:0000313" key="2">
    <source>
        <dbReference type="EMBL" id="CBH98501.1"/>
    </source>
</evidence>
<feature type="compositionally biased region" description="Pro residues" evidence="1">
    <location>
        <begin position="538"/>
        <end position="548"/>
    </location>
</feature>
<feature type="compositionally biased region" description="Basic and acidic residues" evidence="1">
    <location>
        <begin position="648"/>
        <end position="667"/>
    </location>
</feature>
<keyword evidence="2" id="KW-0472">Membrane</keyword>
<dbReference type="EMBL" id="CABM01000055">
    <property type="protein sequence ID" value="CBH98501.1"/>
    <property type="molecule type" value="Genomic_DNA"/>
</dbReference>
<feature type="compositionally biased region" description="Pro residues" evidence="1">
    <location>
        <begin position="622"/>
        <end position="633"/>
    </location>
</feature>
<dbReference type="Pfam" id="PF20245">
    <property type="entry name" value="DUF6600"/>
    <property type="match status" value="1"/>
</dbReference>
<dbReference type="PANTHER" id="PTHR38731">
    <property type="entry name" value="LIPL45-RELATED LIPOPROTEIN-RELATED"/>
    <property type="match status" value="1"/>
</dbReference>
<name>E6PU94_9ZZZZ</name>
<feature type="region of interest" description="Disordered" evidence="1">
    <location>
        <begin position="516"/>
        <end position="729"/>
    </location>
</feature>
<gene>
    <name evidence="2" type="ORF">CARN2_3982</name>
</gene>
<protein>
    <submittedName>
        <fullName evidence="2">Putative transmembrane protein</fullName>
    </submittedName>
</protein>
<comment type="caution">
    <text evidence="2">The sequence shown here is derived from an EMBL/GenBank/DDBJ whole genome shotgun (WGS) entry which is preliminary data.</text>
</comment>
<evidence type="ECO:0000256" key="1">
    <source>
        <dbReference type="SAM" id="MobiDB-lite"/>
    </source>
</evidence>
<feature type="compositionally biased region" description="Basic and acidic residues" evidence="1">
    <location>
        <begin position="601"/>
        <end position="617"/>
    </location>
</feature>
<accession>E6PU94</accession>
<feature type="region of interest" description="Disordered" evidence="1">
    <location>
        <begin position="455"/>
        <end position="491"/>
    </location>
</feature>
<dbReference type="PANTHER" id="PTHR38731:SF3">
    <property type="entry name" value="BLL6125 PROTEIN"/>
    <property type="match status" value="1"/>
</dbReference>
<sequence>MNLLPHLVRRRGCLRWGLHRALPSLFAVAIVGLAPLAHAGEPPALVGRIAEFQGEVSLLPAGASSWIAASLNRPITIGDRLWVPPGGRADIVAGPDAIRLGPGTDLTVLDLREQDVQLSLSQGTAQLQVRAFGPDQRVEVDTPNLAFQLQSAGDMRLDVNPAADTTTATLRAGQGAAYGESAAPYAVEAGQRVRFAGQNLTVVAAEDNPPADAFDQWVAQLNAREDASISARYVSPWVTGYQGLDAWGEWTQSPQYGPVWYPRVAPGWVPYRNGHWAWVPPWGWTWIAAEPWGFAPFHYGRWAWVGSAWAWVPGPVVVRPVYAPALVAFVGAAPGVTFSFGVAGGAPAVGWFPLGPGQIYRPPYAYTPAYLVAVNRCTPISDRDHDWINVRRKLDPRRLPPHALTLVPRTAFVQGLPVQDHVHRLAALPAHILPLATAPDAHPLAASVTAGARPMPWPTGFRPRPVLATREPGPLPQRSGMPEADGLRPPGTYRVLPANNTSPERVPVRIVPVPVQRPFPRQPVTPPSMRLGQLPAAEPSPRPQPGLQPQPGESGRSESPRVFIPQPRSPLAAQPQAPRPPPQTPEPAQRDRGFSRPMPHFPEHPAQRFDQRHEPRLEQPGFAPPPGPRPSGFPAPERGAGPPSPIERPGEAPQRLERPAPELRQHVQPEFQPHFRALAPGFEPSSRGEAGRSGRPEGVPERGSERRAPPPGAPQGVPGPLQRAGMAPP</sequence>
<keyword evidence="2" id="KW-0812">Transmembrane</keyword>
<feature type="compositionally biased region" description="Pro residues" evidence="1">
    <location>
        <begin position="516"/>
        <end position="526"/>
    </location>
</feature>
<reference evidence="2" key="1">
    <citation type="submission" date="2009-10" db="EMBL/GenBank/DDBJ databases">
        <title>Diversity of trophic interactions inside an arsenic-rich microbial ecosystem.</title>
        <authorList>
            <person name="Bertin P.N."/>
            <person name="Heinrich-Salmeron A."/>
            <person name="Pelletier E."/>
            <person name="Goulhen-Chollet F."/>
            <person name="Arsene-Ploetze F."/>
            <person name="Gallien S."/>
            <person name="Calteau A."/>
            <person name="Vallenet D."/>
            <person name="Casiot C."/>
            <person name="Chane-Woon-Ming B."/>
            <person name="Giloteaux L."/>
            <person name="Barakat M."/>
            <person name="Bonnefoy V."/>
            <person name="Bruneel O."/>
            <person name="Chandler M."/>
            <person name="Cleiss J."/>
            <person name="Duran R."/>
            <person name="Elbaz-Poulichet F."/>
            <person name="Fonknechten N."/>
            <person name="Lauga B."/>
            <person name="Mornico D."/>
            <person name="Ortet P."/>
            <person name="Schaeffer C."/>
            <person name="Siguier P."/>
            <person name="Alexander Thil Smith A."/>
            <person name="Van Dorsselaer A."/>
            <person name="Weissenbach J."/>
            <person name="Medigue C."/>
            <person name="Le Paslier D."/>
        </authorList>
    </citation>
    <scope>NUCLEOTIDE SEQUENCE</scope>
</reference>
<organism evidence="2">
    <name type="scientific">mine drainage metagenome</name>
    <dbReference type="NCBI Taxonomy" id="410659"/>
    <lineage>
        <taxon>unclassified sequences</taxon>
        <taxon>metagenomes</taxon>
        <taxon>ecological metagenomes</taxon>
    </lineage>
</organism>
<proteinExistence type="predicted"/>
<feature type="compositionally biased region" description="Low complexity" evidence="1">
    <location>
        <begin position="565"/>
        <end position="576"/>
    </location>
</feature>
<dbReference type="InterPro" id="IPR046535">
    <property type="entry name" value="DUF6600"/>
</dbReference>
<feature type="compositionally biased region" description="Basic and acidic residues" evidence="1">
    <location>
        <begin position="689"/>
        <end position="708"/>
    </location>
</feature>
<dbReference type="AlphaFoldDB" id="E6PU94"/>